<dbReference type="RefSeq" id="WP_083735256.1">
    <property type="nucleotide sequence ID" value="NZ_LT629753.1"/>
</dbReference>
<sequence>MTVTAIHQAPLPLPSPSPSPANQPQVDDEPILVLADNADVKIEDVLEPITINGVKYIGTDEVRITTKNKADQIRIHAGADGKINANVNGMFYELPFDQGGPNRSLVIRTNGGDDKVIVDPDVNVDVYVSTGDGDDRVTAQGSGYTRVFGGAGNDFIKLGSGKGLAFGEDGDDLMLAGTGNAVMSGGNGNDRMYAGFGPANRLLHISGDAGSDRLYGGAGKVVLNGGLGDDTLVGHKRTTMYTGNGNDKVYAYDADDRIYAKKTDQVHNQKDARITETQPSNAGRRAFNIVGSAAFIARVEDKLEELRGSPAGQKVLEEMDKLADKLGSPVVIASQPEHGTLDTYNFGPFLMPSPPNGQHYWGASAGYIVNDVPGAPSTQAKITLASNHFIGEHGLTPLVSFFHEVIHAYHGATGTRLPGEQPVINSNGTPLVWDAKVVQEPINELQTVGLSNLGTPFDFDNDPSTPPTTVHPYPFYENALREEMDVPLRERYTPI</sequence>
<dbReference type="PANTHER" id="PTHR38340">
    <property type="entry name" value="S-LAYER PROTEIN"/>
    <property type="match status" value="1"/>
</dbReference>
<dbReference type="PRINTS" id="PR00313">
    <property type="entry name" value="CABNDNGRPT"/>
</dbReference>
<feature type="region of interest" description="Disordered" evidence="4">
    <location>
        <begin position="1"/>
        <end position="26"/>
    </location>
</feature>
<dbReference type="Pfam" id="PF14891">
    <property type="entry name" value="Peptidase_M91"/>
    <property type="match status" value="1"/>
</dbReference>
<organism evidence="5 6">
    <name type="scientific">Pseudomonas cedrina</name>
    <dbReference type="NCBI Taxonomy" id="651740"/>
    <lineage>
        <taxon>Bacteria</taxon>
        <taxon>Pseudomonadati</taxon>
        <taxon>Pseudomonadota</taxon>
        <taxon>Gammaproteobacteria</taxon>
        <taxon>Pseudomonadales</taxon>
        <taxon>Pseudomonadaceae</taxon>
        <taxon>Pseudomonas</taxon>
    </lineage>
</organism>
<evidence type="ECO:0000313" key="5">
    <source>
        <dbReference type="EMBL" id="SDS04439.1"/>
    </source>
</evidence>
<dbReference type="InterPro" id="IPR001343">
    <property type="entry name" value="Hemolysn_Ca-bd"/>
</dbReference>
<feature type="compositionally biased region" description="Pro residues" evidence="4">
    <location>
        <begin position="11"/>
        <end position="21"/>
    </location>
</feature>
<protein>
    <submittedName>
        <fullName evidence="5">Effector protein</fullName>
    </submittedName>
</protein>
<evidence type="ECO:0000256" key="3">
    <source>
        <dbReference type="ARBA" id="ARBA00022837"/>
    </source>
</evidence>
<accession>A0ABY0U4B7</accession>
<evidence type="ECO:0000256" key="1">
    <source>
        <dbReference type="ARBA" id="ARBA00004613"/>
    </source>
</evidence>
<dbReference type="InterPro" id="IPR011049">
    <property type="entry name" value="Serralysin-like_metalloprot_C"/>
</dbReference>
<proteinExistence type="predicted"/>
<comment type="subcellular location">
    <subcellularLocation>
        <location evidence="1">Secreted</location>
    </subcellularLocation>
</comment>
<dbReference type="PANTHER" id="PTHR38340:SF1">
    <property type="entry name" value="S-LAYER PROTEIN"/>
    <property type="match status" value="1"/>
</dbReference>
<keyword evidence="2" id="KW-0964">Secreted</keyword>
<name>A0ABY0U4B7_PSECE</name>
<dbReference type="Proteomes" id="UP000199576">
    <property type="component" value="Chromosome I"/>
</dbReference>
<keyword evidence="6" id="KW-1185">Reference proteome</keyword>
<dbReference type="Gene3D" id="2.150.10.10">
    <property type="entry name" value="Serralysin-like metalloprotease, C-terminal"/>
    <property type="match status" value="2"/>
</dbReference>
<evidence type="ECO:0000313" key="6">
    <source>
        <dbReference type="Proteomes" id="UP000199576"/>
    </source>
</evidence>
<evidence type="ECO:0000256" key="2">
    <source>
        <dbReference type="ARBA" id="ARBA00022525"/>
    </source>
</evidence>
<evidence type="ECO:0000256" key="4">
    <source>
        <dbReference type="SAM" id="MobiDB-lite"/>
    </source>
</evidence>
<dbReference type="Pfam" id="PF00353">
    <property type="entry name" value="HemolysinCabind"/>
    <property type="match status" value="4"/>
</dbReference>
<dbReference type="InterPro" id="IPR028208">
    <property type="entry name" value="Effector_pro_NleD-like"/>
</dbReference>
<dbReference type="SUPFAM" id="SSF51120">
    <property type="entry name" value="beta-Roll"/>
    <property type="match status" value="2"/>
</dbReference>
<gene>
    <name evidence="5" type="ORF">SAMN04490182_0603</name>
</gene>
<reference evidence="5 6" key="1">
    <citation type="submission" date="2016-10" db="EMBL/GenBank/DDBJ databases">
        <authorList>
            <person name="Varghese N."/>
            <person name="Submissions S."/>
        </authorList>
    </citation>
    <scope>NUCLEOTIDE SEQUENCE [LARGE SCALE GENOMIC DNA]</scope>
    <source>
        <strain evidence="5 6">BS2981</strain>
    </source>
</reference>
<dbReference type="EMBL" id="LT629753">
    <property type="protein sequence ID" value="SDS04439.1"/>
    <property type="molecule type" value="Genomic_DNA"/>
</dbReference>
<dbReference type="InterPro" id="IPR050557">
    <property type="entry name" value="RTX_toxin/Mannuronan_C5-epim"/>
</dbReference>
<keyword evidence="3" id="KW-0106">Calcium</keyword>